<feature type="region of interest" description="Disordered" evidence="1">
    <location>
        <begin position="52"/>
        <end position="95"/>
    </location>
</feature>
<protein>
    <submittedName>
        <fullName evidence="2">Uncharacterized protein</fullName>
    </submittedName>
</protein>
<dbReference type="VEuPathDB" id="FungiDB:BO70DRAFT_277543"/>
<gene>
    <name evidence="2" type="ORF">BO70DRAFT_277543</name>
</gene>
<reference evidence="2 3" key="1">
    <citation type="submission" date="2016-12" db="EMBL/GenBank/DDBJ databases">
        <title>The genomes of Aspergillus section Nigri reveals drivers in fungal speciation.</title>
        <authorList>
            <consortium name="DOE Joint Genome Institute"/>
            <person name="Vesth T.C."/>
            <person name="Nybo J."/>
            <person name="Theobald S."/>
            <person name="Brandl J."/>
            <person name="Frisvad J.C."/>
            <person name="Nielsen K.F."/>
            <person name="Lyhne E.K."/>
            <person name="Kogle M.E."/>
            <person name="Kuo A."/>
            <person name="Riley R."/>
            <person name="Clum A."/>
            <person name="Nolan M."/>
            <person name="Lipzen A."/>
            <person name="Salamov A."/>
            <person name="Henrissat B."/>
            <person name="Wiebenga A."/>
            <person name="De Vries R.P."/>
            <person name="Grigoriev I.V."/>
            <person name="Mortensen U.H."/>
            <person name="Andersen M.R."/>
            <person name="Baker S.E."/>
        </authorList>
    </citation>
    <scope>NUCLEOTIDE SEQUENCE [LARGE SCALE GENOMIC DNA]</scope>
    <source>
        <strain evidence="2 3">CBS 117.55</strain>
    </source>
</reference>
<feature type="non-terminal residue" evidence="2">
    <location>
        <position position="345"/>
    </location>
</feature>
<evidence type="ECO:0000313" key="3">
    <source>
        <dbReference type="Proteomes" id="UP000247233"/>
    </source>
</evidence>
<dbReference type="OrthoDB" id="4497052at2759"/>
<dbReference type="RefSeq" id="XP_025403083.1">
    <property type="nucleotide sequence ID" value="XM_025538999.1"/>
</dbReference>
<dbReference type="AlphaFoldDB" id="A0A317X272"/>
<keyword evidence="3" id="KW-1185">Reference proteome</keyword>
<sequence length="345" mass="40432">EPFPEYWQSCETQDAHVDEQLEQAYRYAISKVCEEVIRFRDLDASVTSPLPFAMDSLNPSPSTPATTDGNVDSNNRDTDTPVPPTTQPEAPMPQPQLFDVPAAYPTHERECSEEWKQETLADVKRLILSDKLKTDTKRRFIAMCNLILRIEYLLFRRHPVPVDPVTSLSTEEVEEVFYHATELIKYVTIIDNILTQEYAWAQRVQYSVAFIASDTRFNVVMRFKNMSEVIIRHLKKPRPTEQQLLTLVLDFYDTFMYRDYLKTHPKPVEIEAYWDPTREQLTAYLAQIWNTINHSIEMYDAIVQVNSDLKETYVGPAFRDMEEAPRIWRDVLVGHYLEQERARLR</sequence>
<name>A0A317X272_9EURO</name>
<feature type="non-terminal residue" evidence="2">
    <location>
        <position position="1"/>
    </location>
</feature>
<dbReference type="Proteomes" id="UP000247233">
    <property type="component" value="Unassembled WGS sequence"/>
</dbReference>
<dbReference type="GeneID" id="37061236"/>
<comment type="caution">
    <text evidence="2">The sequence shown here is derived from an EMBL/GenBank/DDBJ whole genome shotgun (WGS) entry which is preliminary data.</text>
</comment>
<evidence type="ECO:0000313" key="2">
    <source>
        <dbReference type="EMBL" id="PWY90640.1"/>
    </source>
</evidence>
<dbReference type="EMBL" id="MSFL01000002">
    <property type="protein sequence ID" value="PWY90640.1"/>
    <property type="molecule type" value="Genomic_DNA"/>
</dbReference>
<proteinExistence type="predicted"/>
<evidence type="ECO:0000256" key="1">
    <source>
        <dbReference type="SAM" id="MobiDB-lite"/>
    </source>
</evidence>
<accession>A0A317X272</accession>
<feature type="compositionally biased region" description="Polar residues" evidence="1">
    <location>
        <begin position="57"/>
        <end position="73"/>
    </location>
</feature>
<organism evidence="2 3">
    <name type="scientific">Aspergillus heteromorphus CBS 117.55</name>
    <dbReference type="NCBI Taxonomy" id="1448321"/>
    <lineage>
        <taxon>Eukaryota</taxon>
        <taxon>Fungi</taxon>
        <taxon>Dikarya</taxon>
        <taxon>Ascomycota</taxon>
        <taxon>Pezizomycotina</taxon>
        <taxon>Eurotiomycetes</taxon>
        <taxon>Eurotiomycetidae</taxon>
        <taxon>Eurotiales</taxon>
        <taxon>Aspergillaceae</taxon>
        <taxon>Aspergillus</taxon>
        <taxon>Aspergillus subgen. Circumdati</taxon>
    </lineage>
</organism>
<feature type="compositionally biased region" description="Pro residues" evidence="1">
    <location>
        <begin position="81"/>
        <end position="94"/>
    </location>
</feature>